<organism evidence="1 2">
    <name type="scientific">Prevotella pallens</name>
    <dbReference type="NCBI Taxonomy" id="60133"/>
    <lineage>
        <taxon>Bacteria</taxon>
        <taxon>Pseudomonadati</taxon>
        <taxon>Bacteroidota</taxon>
        <taxon>Bacteroidia</taxon>
        <taxon>Bacteroidales</taxon>
        <taxon>Prevotellaceae</taxon>
        <taxon>Prevotella</taxon>
    </lineage>
</organism>
<keyword evidence="2" id="KW-1185">Reference proteome</keyword>
<comment type="caution">
    <text evidence="1">The sequence shown here is derived from an EMBL/GenBank/DDBJ whole genome shotgun (WGS) entry which is preliminary data.</text>
</comment>
<sequence>MVFGVQKPPFCNAKRGFLRIVKYPAYTAQTIYRVQNVYQRTHRNIHFLRKYMAACTPQGVGVDSSRPFYNPNQMVLMCRNDAKRNAIS</sequence>
<accession>A0ABX9DRZ0</accession>
<evidence type="ECO:0000313" key="2">
    <source>
        <dbReference type="Proteomes" id="UP000249852"/>
    </source>
</evidence>
<name>A0ABX9DRZ0_9BACT</name>
<proteinExistence type="predicted"/>
<dbReference type="EMBL" id="QLTQ01000008">
    <property type="protein sequence ID" value="RAS45808.1"/>
    <property type="molecule type" value="Genomic_DNA"/>
</dbReference>
<reference evidence="1 2" key="1">
    <citation type="submission" date="2018-06" db="EMBL/GenBank/DDBJ databases">
        <title>Genomic Encyclopedia of Archaeal and Bacterial Type Strains, Phase II (KMG-II): from individual species to whole genera.</title>
        <authorList>
            <person name="Goeker M."/>
        </authorList>
    </citation>
    <scope>NUCLEOTIDE SEQUENCE [LARGE SCALE GENOMIC DNA]</scope>
    <source>
        <strain evidence="1 2">DSM 18710</strain>
    </source>
</reference>
<protein>
    <submittedName>
        <fullName evidence="1">Uncharacterized protein</fullName>
    </submittedName>
</protein>
<dbReference type="Proteomes" id="UP000249852">
    <property type="component" value="Unassembled WGS sequence"/>
</dbReference>
<evidence type="ECO:0000313" key="1">
    <source>
        <dbReference type="EMBL" id="RAS45808.1"/>
    </source>
</evidence>
<gene>
    <name evidence="1" type="ORF">BC673_10838</name>
</gene>